<comment type="caution">
    <text evidence="4">The sequence shown here is derived from an EMBL/GenBank/DDBJ whole genome shotgun (WGS) entry which is preliminary data.</text>
</comment>
<feature type="coiled-coil region" evidence="1">
    <location>
        <begin position="135"/>
        <end position="196"/>
    </location>
</feature>
<sequence>MRKSIGIDVSKEKLDLCWLRDRQTRKKKSKVFKNQRASFAQLVTWVLSNTGAEPQDIQITLEATGVYHEALVYYLHEQGFTIFMANPGKAKKYAESIGLTHKTDKSDAAMLSYYGEEQPQDIRLWQPEAPEVRELKSLMRRLSALEKDRQREHNRLESCEISDTSDRVRQSLHEMITVIEVEIEKLKQNIDEHIDRHPPLKKNRQLLESIKGIGEVMSRELTYLFAAKRFKTAKQVAAYMGLIPKMKESGKVKGYTALSKTGPSHLRAKLYMAAVTAKQHNPDIRRQYERLLAAGKTKMSALGAAMRKLVQVCFGVVKNQSEFQVQTA</sequence>
<protein>
    <submittedName>
        <fullName evidence="4">IS110 family transposase</fullName>
    </submittedName>
</protein>
<keyword evidence="1" id="KW-0175">Coiled coil</keyword>
<dbReference type="Pfam" id="PF02371">
    <property type="entry name" value="Transposase_20"/>
    <property type="match status" value="1"/>
</dbReference>
<evidence type="ECO:0000256" key="1">
    <source>
        <dbReference type="SAM" id="Coils"/>
    </source>
</evidence>
<name>A0A430KL78_9GAMM</name>
<dbReference type="Pfam" id="PF01548">
    <property type="entry name" value="DEDD_Tnp_IS110"/>
    <property type="match status" value="1"/>
</dbReference>
<dbReference type="GO" id="GO:0003677">
    <property type="term" value="F:DNA binding"/>
    <property type="evidence" value="ECO:0007669"/>
    <property type="project" value="InterPro"/>
</dbReference>
<dbReference type="OrthoDB" id="9795150at2"/>
<evidence type="ECO:0000313" key="5">
    <source>
        <dbReference type="Proteomes" id="UP000283087"/>
    </source>
</evidence>
<dbReference type="PANTHER" id="PTHR33055">
    <property type="entry name" value="TRANSPOSASE FOR INSERTION SEQUENCE ELEMENT IS1111A"/>
    <property type="match status" value="1"/>
</dbReference>
<dbReference type="PANTHER" id="PTHR33055:SF3">
    <property type="entry name" value="PUTATIVE TRANSPOSASE FOR IS117-RELATED"/>
    <property type="match status" value="1"/>
</dbReference>
<evidence type="ECO:0000259" key="2">
    <source>
        <dbReference type="Pfam" id="PF01548"/>
    </source>
</evidence>
<proteinExistence type="predicted"/>
<dbReference type="InterPro" id="IPR003346">
    <property type="entry name" value="Transposase_20"/>
</dbReference>
<keyword evidence="5" id="KW-1185">Reference proteome</keyword>
<dbReference type="EMBL" id="RQXW01000044">
    <property type="protein sequence ID" value="RTE64227.1"/>
    <property type="molecule type" value="Genomic_DNA"/>
</dbReference>
<evidence type="ECO:0000313" key="4">
    <source>
        <dbReference type="EMBL" id="RTE64227.1"/>
    </source>
</evidence>
<dbReference type="AlphaFoldDB" id="A0A430KL78"/>
<dbReference type="InterPro" id="IPR047650">
    <property type="entry name" value="Transpos_IS110"/>
</dbReference>
<reference evidence="4 5" key="1">
    <citation type="submission" date="2018-11" db="EMBL/GenBank/DDBJ databases">
        <title>The draft genome sequence of Amphritea opalescens ANRC-JH13T.</title>
        <authorList>
            <person name="Fang Z."/>
            <person name="Zhang Y."/>
            <person name="Han X."/>
        </authorList>
    </citation>
    <scope>NUCLEOTIDE SEQUENCE [LARGE SCALE GENOMIC DNA]</scope>
    <source>
        <strain evidence="4 5">ANRC-JH13</strain>
    </source>
</reference>
<accession>A0A430KL78</accession>
<dbReference type="GO" id="GO:0004803">
    <property type="term" value="F:transposase activity"/>
    <property type="evidence" value="ECO:0007669"/>
    <property type="project" value="InterPro"/>
</dbReference>
<dbReference type="NCBIfam" id="NF033542">
    <property type="entry name" value="transpos_IS110"/>
    <property type="match status" value="1"/>
</dbReference>
<dbReference type="InterPro" id="IPR002525">
    <property type="entry name" value="Transp_IS110-like_N"/>
</dbReference>
<evidence type="ECO:0000259" key="3">
    <source>
        <dbReference type="Pfam" id="PF02371"/>
    </source>
</evidence>
<feature type="domain" description="Transposase IS116/IS110/IS902 C-terminal" evidence="3">
    <location>
        <begin position="205"/>
        <end position="289"/>
    </location>
</feature>
<organism evidence="4 5">
    <name type="scientific">Amphritea opalescens</name>
    <dbReference type="NCBI Taxonomy" id="2490544"/>
    <lineage>
        <taxon>Bacteria</taxon>
        <taxon>Pseudomonadati</taxon>
        <taxon>Pseudomonadota</taxon>
        <taxon>Gammaproteobacteria</taxon>
        <taxon>Oceanospirillales</taxon>
        <taxon>Oceanospirillaceae</taxon>
        <taxon>Amphritea</taxon>
    </lineage>
</organism>
<dbReference type="Proteomes" id="UP000283087">
    <property type="component" value="Unassembled WGS sequence"/>
</dbReference>
<feature type="domain" description="Transposase IS110-like N-terminal" evidence="2">
    <location>
        <begin position="5"/>
        <end position="158"/>
    </location>
</feature>
<dbReference type="GO" id="GO:0006313">
    <property type="term" value="P:DNA transposition"/>
    <property type="evidence" value="ECO:0007669"/>
    <property type="project" value="InterPro"/>
</dbReference>
<gene>
    <name evidence="4" type="ORF">EH243_18470</name>
</gene>